<gene>
    <name evidence="2" type="ORF">QRD02_04775</name>
</gene>
<dbReference type="EC" id="3.5.1.-" evidence="2"/>
<proteinExistence type="predicted"/>
<name>A0ABT8DIE8_9FLAO</name>
<dbReference type="Pfam" id="PF02585">
    <property type="entry name" value="PIG-L"/>
    <property type="match status" value="1"/>
</dbReference>
<keyword evidence="3" id="KW-1185">Reference proteome</keyword>
<keyword evidence="2" id="KW-0378">Hydrolase</keyword>
<dbReference type="InterPro" id="IPR029062">
    <property type="entry name" value="Class_I_gatase-like"/>
</dbReference>
<feature type="chain" id="PRO_5046077000" evidence="1">
    <location>
        <begin position="21"/>
        <end position="830"/>
    </location>
</feature>
<keyword evidence="1" id="KW-0732">Signal</keyword>
<evidence type="ECO:0000313" key="2">
    <source>
        <dbReference type="EMBL" id="MDN3723685.1"/>
    </source>
</evidence>
<reference evidence="2 3" key="1">
    <citation type="submission" date="2023-06" db="EMBL/GenBank/DDBJ databases">
        <authorList>
            <person name="Ye Y.-Q."/>
            <person name="Du Z.-J."/>
        </authorList>
    </citation>
    <scope>NUCLEOTIDE SEQUENCE [LARGE SCALE GENOMIC DNA]</scope>
    <source>
        <strain evidence="2 3">SDUM287046</strain>
    </source>
</reference>
<dbReference type="InterPro" id="IPR003737">
    <property type="entry name" value="GlcNAc_PI_deacetylase-related"/>
</dbReference>
<feature type="signal peptide" evidence="1">
    <location>
        <begin position="1"/>
        <end position="20"/>
    </location>
</feature>
<dbReference type="GO" id="GO:0016787">
    <property type="term" value="F:hydrolase activity"/>
    <property type="evidence" value="ECO:0007669"/>
    <property type="project" value="UniProtKB-KW"/>
</dbReference>
<protein>
    <submittedName>
        <fullName evidence="2">PIG-L family deacetylase</fullName>
        <ecNumber evidence="2">3.5.1.-</ecNumber>
    </submittedName>
</protein>
<dbReference type="RefSeq" id="WP_290253771.1">
    <property type="nucleotide sequence ID" value="NZ_JAUGQQ010000002.1"/>
</dbReference>
<dbReference type="SUPFAM" id="SSF52317">
    <property type="entry name" value="Class I glutamine amidotransferase-like"/>
    <property type="match status" value="1"/>
</dbReference>
<dbReference type="InterPro" id="IPR024078">
    <property type="entry name" value="LmbE-like_dom_sf"/>
</dbReference>
<organism evidence="2 3">
    <name type="scientific">Aequorivita aurantiaca</name>
    <dbReference type="NCBI Taxonomy" id="3053356"/>
    <lineage>
        <taxon>Bacteria</taxon>
        <taxon>Pseudomonadati</taxon>
        <taxon>Bacteroidota</taxon>
        <taxon>Flavobacteriia</taxon>
        <taxon>Flavobacteriales</taxon>
        <taxon>Flavobacteriaceae</taxon>
        <taxon>Aequorivita</taxon>
    </lineage>
</organism>
<dbReference type="Proteomes" id="UP001244787">
    <property type="component" value="Unassembled WGS sequence"/>
</dbReference>
<sequence length="830" mass="92791">MHKPYFSALLLFLTAIVATAQAPKKPTASEIYHDLQKLNFVGSALYIAAHPDDENTRLISYLVNDVHAHTAYLSITRGDGGQNLIGPELRELLGVIRTQELMEARKIDGGQQYFTRANDFGYSKNPEETFEFWTKNEVLGDVVLAIRKFKPDIIINRFDHRSPGSTHGHHTASAMLSMDAFDQVDDASKYPKSAEEFGTWQPHRLFFNTSWWFYGSREKFEKADKKNLVSVETGNYFPALGLSNGEIAALSRSMHKSQGFGSTGARGTETEYLELLKGSKPPDNNLFEGIDTAWTRLEGGNKIGEILNPLESNFNFNDPSAMLPQLLKAYPLVLDLKDEHWRNIKMKQLKQLILDCGGIFIEAVSEKNSVNPNQNFAVNIEAINRGKNEVILKSIKNPQGKILWNSAENLSFNAIKKIETTVTSESKIPPYSSPYWLNETGSLGMYVSPEKFIGLPETPALEQLVFELQFENITIPFTKNIIYKSNDPVKGEVYRPLEILPEVTASIPEKVWIFANEEAKTIPVIVRAGKDNISGKVSIEHPNGWKVEPAQQTFEIERTGETKIFNFIVTPPPTQNEGYLKTRIVADGKNFDKELVTIDYEHIPYQSVLIPSEAKIAKIDIHKKGQNIGYINGAGDAIPESLRQIGYSVSTIDPSTISKSSLSKFDAIVIGIRAYNTVPELAFAQPSLNKYVENGGTLIVQYNTSNSLVTENLGPYALKLSRDRVTDEFSEVKILAPDHPIMNSPNKISSKDFDGWVQERGLYFPDEWAKEFTPILGMNDKGEAQTKGSLLVAKYGKGHYIYTGLSFFRELPAGVSGAYRLFANMLSLGK</sequence>
<dbReference type="Gene3D" id="3.40.50.10320">
    <property type="entry name" value="LmbE-like"/>
    <property type="match status" value="1"/>
</dbReference>
<dbReference type="SUPFAM" id="SSF102588">
    <property type="entry name" value="LmbE-like"/>
    <property type="match status" value="1"/>
</dbReference>
<dbReference type="Gene3D" id="3.40.50.880">
    <property type="match status" value="1"/>
</dbReference>
<dbReference type="EMBL" id="JAUGQQ010000002">
    <property type="protein sequence ID" value="MDN3723685.1"/>
    <property type="molecule type" value="Genomic_DNA"/>
</dbReference>
<evidence type="ECO:0000313" key="3">
    <source>
        <dbReference type="Proteomes" id="UP001244787"/>
    </source>
</evidence>
<accession>A0ABT8DIE8</accession>
<comment type="caution">
    <text evidence="2">The sequence shown here is derived from an EMBL/GenBank/DDBJ whole genome shotgun (WGS) entry which is preliminary data.</text>
</comment>
<evidence type="ECO:0000256" key="1">
    <source>
        <dbReference type="SAM" id="SignalP"/>
    </source>
</evidence>